<accession>A0A401TMJ6</accession>
<reference evidence="1 2" key="1">
    <citation type="journal article" date="2018" name="Nat. Ecol. Evol.">
        <title>Shark genomes provide insights into elasmobranch evolution and the origin of vertebrates.</title>
        <authorList>
            <person name="Hara Y"/>
            <person name="Yamaguchi K"/>
            <person name="Onimaru K"/>
            <person name="Kadota M"/>
            <person name="Koyanagi M"/>
            <person name="Keeley SD"/>
            <person name="Tatsumi K"/>
            <person name="Tanaka K"/>
            <person name="Motone F"/>
            <person name="Kageyama Y"/>
            <person name="Nozu R"/>
            <person name="Adachi N"/>
            <person name="Nishimura O"/>
            <person name="Nakagawa R"/>
            <person name="Tanegashima C"/>
            <person name="Kiyatake I"/>
            <person name="Matsumoto R"/>
            <person name="Murakumo K"/>
            <person name="Nishida K"/>
            <person name="Terakita A"/>
            <person name="Kuratani S"/>
            <person name="Sato K"/>
            <person name="Hyodo S Kuraku.S."/>
        </authorList>
    </citation>
    <scope>NUCLEOTIDE SEQUENCE [LARGE SCALE GENOMIC DNA]</scope>
</reference>
<evidence type="ECO:0000313" key="1">
    <source>
        <dbReference type="EMBL" id="GCC43887.1"/>
    </source>
</evidence>
<sequence>MVGYNPLAERGEGSPSPVEVAVAGSLSGLLTRV</sequence>
<protein>
    <submittedName>
        <fullName evidence="1">Uncharacterized protein</fullName>
    </submittedName>
</protein>
<dbReference type="EMBL" id="BEZZ01117326">
    <property type="protein sequence ID" value="GCC43887.1"/>
    <property type="molecule type" value="Genomic_DNA"/>
</dbReference>
<name>A0A401TMJ6_CHIPU</name>
<keyword evidence="2" id="KW-1185">Reference proteome</keyword>
<gene>
    <name evidence="1" type="ORF">chiPu_0027905</name>
</gene>
<comment type="caution">
    <text evidence="1">The sequence shown here is derived from an EMBL/GenBank/DDBJ whole genome shotgun (WGS) entry which is preliminary data.</text>
</comment>
<feature type="non-terminal residue" evidence="1">
    <location>
        <position position="33"/>
    </location>
</feature>
<dbReference type="AlphaFoldDB" id="A0A401TMJ6"/>
<evidence type="ECO:0000313" key="2">
    <source>
        <dbReference type="Proteomes" id="UP000287033"/>
    </source>
</evidence>
<organism evidence="1 2">
    <name type="scientific">Chiloscyllium punctatum</name>
    <name type="common">Brownbanded bambooshark</name>
    <name type="synonym">Hemiscyllium punctatum</name>
    <dbReference type="NCBI Taxonomy" id="137246"/>
    <lineage>
        <taxon>Eukaryota</taxon>
        <taxon>Metazoa</taxon>
        <taxon>Chordata</taxon>
        <taxon>Craniata</taxon>
        <taxon>Vertebrata</taxon>
        <taxon>Chondrichthyes</taxon>
        <taxon>Elasmobranchii</taxon>
        <taxon>Galeomorphii</taxon>
        <taxon>Galeoidea</taxon>
        <taxon>Orectolobiformes</taxon>
        <taxon>Hemiscylliidae</taxon>
        <taxon>Chiloscyllium</taxon>
    </lineage>
</organism>
<dbReference type="Proteomes" id="UP000287033">
    <property type="component" value="Unassembled WGS sequence"/>
</dbReference>
<proteinExistence type="predicted"/>